<protein>
    <submittedName>
        <fullName evidence="3">Uncharacterized protein</fullName>
    </submittedName>
</protein>
<reference evidence="3 4" key="1">
    <citation type="submission" date="2019-06" db="EMBL/GenBank/DDBJ databases">
        <title>A chromosomal-level reference genome of Carpinus fangiana (Coryloideae, Betulaceae).</title>
        <authorList>
            <person name="Yang X."/>
            <person name="Wang Z."/>
            <person name="Zhang L."/>
            <person name="Hao G."/>
            <person name="Liu J."/>
            <person name="Yang Y."/>
        </authorList>
    </citation>
    <scope>NUCLEOTIDE SEQUENCE [LARGE SCALE GENOMIC DNA]</scope>
    <source>
        <strain evidence="3">Cfa_2016G</strain>
        <tissue evidence="3">Leaf</tissue>
    </source>
</reference>
<keyword evidence="2" id="KW-0732">Signal</keyword>
<accession>A0A5N6KY01</accession>
<proteinExistence type="predicted"/>
<dbReference type="SUPFAM" id="SSF50969">
    <property type="entry name" value="YVTN repeat-like/Quinoprotein amine dehydrogenase"/>
    <property type="match status" value="1"/>
</dbReference>
<feature type="region of interest" description="Disordered" evidence="1">
    <location>
        <begin position="441"/>
        <end position="464"/>
    </location>
</feature>
<dbReference type="InterPro" id="IPR011044">
    <property type="entry name" value="Quino_amine_DH_bsu"/>
</dbReference>
<dbReference type="InterPro" id="IPR015943">
    <property type="entry name" value="WD40/YVTN_repeat-like_dom_sf"/>
</dbReference>
<gene>
    <name evidence="3" type="ORF">FH972_024281</name>
</gene>
<dbReference type="EMBL" id="VIBQ01000016">
    <property type="protein sequence ID" value="KAB8356705.1"/>
    <property type="molecule type" value="Genomic_DNA"/>
</dbReference>
<evidence type="ECO:0000256" key="2">
    <source>
        <dbReference type="SAM" id="SignalP"/>
    </source>
</evidence>
<dbReference type="Proteomes" id="UP000327013">
    <property type="component" value="Unassembled WGS sequence"/>
</dbReference>
<keyword evidence="4" id="KW-1185">Reference proteome</keyword>
<dbReference type="AlphaFoldDB" id="A0A5N6KY01"/>
<comment type="caution">
    <text evidence="3">The sequence shown here is derived from an EMBL/GenBank/DDBJ whole genome shotgun (WGS) entry which is preliminary data.</text>
</comment>
<evidence type="ECO:0000313" key="3">
    <source>
        <dbReference type="EMBL" id="KAB8356705.1"/>
    </source>
</evidence>
<name>A0A5N6KY01_9ROSI</name>
<organism evidence="3 4">
    <name type="scientific">Carpinus fangiana</name>
    <dbReference type="NCBI Taxonomy" id="176857"/>
    <lineage>
        <taxon>Eukaryota</taxon>
        <taxon>Viridiplantae</taxon>
        <taxon>Streptophyta</taxon>
        <taxon>Embryophyta</taxon>
        <taxon>Tracheophyta</taxon>
        <taxon>Spermatophyta</taxon>
        <taxon>Magnoliopsida</taxon>
        <taxon>eudicotyledons</taxon>
        <taxon>Gunneridae</taxon>
        <taxon>Pentapetalae</taxon>
        <taxon>rosids</taxon>
        <taxon>fabids</taxon>
        <taxon>Fagales</taxon>
        <taxon>Betulaceae</taxon>
        <taxon>Carpinus</taxon>
    </lineage>
</organism>
<dbReference type="Gene3D" id="2.130.10.10">
    <property type="entry name" value="YVTN repeat-like/Quinoprotein amine dehydrogenase"/>
    <property type="match status" value="1"/>
</dbReference>
<evidence type="ECO:0000313" key="4">
    <source>
        <dbReference type="Proteomes" id="UP000327013"/>
    </source>
</evidence>
<feature type="signal peptide" evidence="2">
    <location>
        <begin position="1"/>
        <end position="16"/>
    </location>
</feature>
<evidence type="ECO:0000256" key="1">
    <source>
        <dbReference type="SAM" id="MobiDB-lite"/>
    </source>
</evidence>
<feature type="chain" id="PRO_5024419866" evidence="2">
    <location>
        <begin position="17"/>
        <end position="464"/>
    </location>
</feature>
<sequence>MAIFANLALLASAASALPQISLPPLIPAIPGVTEPLSKDAPPLPILQLPTPPLPSPEHKVSNIRPKKIGFFWTGSGDHEHKDFLASYSLDDDTFGTLLRIVDVPSSGNEPHHSGPSADGKTIWGGGLLSLLKTQDSGYYFNTTDRFNPTFLKSDRALLASISDDVAAKPDGGFFFTYMGSAAGTSPGRLIETDKDYNIIHQWPEDTDGLLNVLGSQFSPHGLNIDFKRGWILTSDFVTPVTVLKPSVAVQGGNTLRLWNLKDRTIANTITIPNGDGIQDIKFIPGNPEGAALASAVGLGQVWIIYPNRKDKNGKPGTAELFFDLGPKARKTTAIFSSITDDGKYAYFTYTTGNHIAQLDISNIKKPKRLDDPNVQQPIVGPHFIKVTPDQKHVIVCDYFLQLGQIGIINTPSDYRALYIDINKNGSLNFNRSINFEQQFPERGGARPHSVSIFDYSDPKHPKWN</sequence>
<dbReference type="OrthoDB" id="543110at2759"/>